<evidence type="ECO:0000313" key="3">
    <source>
        <dbReference type="Proteomes" id="UP000276776"/>
    </source>
</evidence>
<feature type="chain" id="PRO_5043126388" evidence="1">
    <location>
        <begin position="20"/>
        <end position="191"/>
    </location>
</feature>
<dbReference type="EMBL" id="UYYF01000915">
    <property type="protein sequence ID" value="VDM99305.1"/>
    <property type="molecule type" value="Genomic_DNA"/>
</dbReference>
<reference evidence="2 3" key="2">
    <citation type="submission" date="2018-11" db="EMBL/GenBank/DDBJ databases">
        <authorList>
            <consortium name="Pathogen Informatics"/>
        </authorList>
    </citation>
    <scope>NUCLEOTIDE SEQUENCE [LARGE SCALE GENOMIC DNA]</scope>
</reference>
<dbReference type="WBParaSite" id="TCLT_0000304001-mRNA-1">
    <property type="protein sequence ID" value="TCLT_0000304001-mRNA-1"/>
    <property type="gene ID" value="TCLT_0000304001"/>
</dbReference>
<name>A0A0N5CS39_THECL</name>
<reference evidence="4" key="1">
    <citation type="submission" date="2017-02" db="UniProtKB">
        <authorList>
            <consortium name="WormBaseParasite"/>
        </authorList>
    </citation>
    <scope>IDENTIFICATION</scope>
</reference>
<gene>
    <name evidence="2" type="ORF">TCLT_LOCUS3040</name>
</gene>
<sequence>MRWIVLQILLLSGIYPSLLQTAVSGTSFKKRDLFRQLARYEASDWRESNTRTQRSANDSSELVVGEEEAAQASLFEDSNGEGMAQIKLYQPVNESSAVQIKADTEGDRCRKEALRWFHKPFTNAKNVEGPAGQFKQELEQQITHMKWCWKLTDVFQTFKGWRMQKIKKEIKDGFCADCGHYMSVPSTFTSA</sequence>
<dbReference type="AlphaFoldDB" id="A0A0N5CS39"/>
<evidence type="ECO:0000313" key="4">
    <source>
        <dbReference type="WBParaSite" id="TCLT_0000304001-mRNA-1"/>
    </source>
</evidence>
<keyword evidence="1" id="KW-0732">Signal</keyword>
<organism evidence="4">
    <name type="scientific">Thelazia callipaeda</name>
    <name type="common">Oriental eyeworm</name>
    <name type="synonym">Parasitic nematode</name>
    <dbReference type="NCBI Taxonomy" id="103827"/>
    <lineage>
        <taxon>Eukaryota</taxon>
        <taxon>Metazoa</taxon>
        <taxon>Ecdysozoa</taxon>
        <taxon>Nematoda</taxon>
        <taxon>Chromadorea</taxon>
        <taxon>Rhabditida</taxon>
        <taxon>Spirurina</taxon>
        <taxon>Spiruromorpha</taxon>
        <taxon>Thelazioidea</taxon>
        <taxon>Thelaziidae</taxon>
        <taxon>Thelazia</taxon>
    </lineage>
</organism>
<evidence type="ECO:0000256" key="1">
    <source>
        <dbReference type="SAM" id="SignalP"/>
    </source>
</evidence>
<feature type="signal peptide" evidence="1">
    <location>
        <begin position="1"/>
        <end position="19"/>
    </location>
</feature>
<accession>A0A0N5CS39</accession>
<proteinExistence type="predicted"/>
<protein>
    <submittedName>
        <fullName evidence="4">Zf-3CxxC domain-containing protein</fullName>
    </submittedName>
</protein>
<evidence type="ECO:0000313" key="2">
    <source>
        <dbReference type="EMBL" id="VDM99305.1"/>
    </source>
</evidence>
<dbReference type="Proteomes" id="UP000276776">
    <property type="component" value="Unassembled WGS sequence"/>
</dbReference>
<keyword evidence="3" id="KW-1185">Reference proteome</keyword>